<evidence type="ECO:0000256" key="6">
    <source>
        <dbReference type="ARBA" id="ARBA00048679"/>
    </source>
</evidence>
<comment type="catalytic activity">
    <reaction evidence="6">
        <text>L-seryl-[protein] + ATP = O-phospho-L-seryl-[protein] + ADP + H(+)</text>
        <dbReference type="Rhea" id="RHEA:17989"/>
        <dbReference type="Rhea" id="RHEA-COMP:9863"/>
        <dbReference type="Rhea" id="RHEA-COMP:11604"/>
        <dbReference type="ChEBI" id="CHEBI:15378"/>
        <dbReference type="ChEBI" id="CHEBI:29999"/>
        <dbReference type="ChEBI" id="CHEBI:30616"/>
        <dbReference type="ChEBI" id="CHEBI:83421"/>
        <dbReference type="ChEBI" id="CHEBI:456216"/>
        <dbReference type="EC" id="2.7.11.1"/>
    </reaction>
</comment>
<comment type="catalytic activity">
    <reaction evidence="5">
        <text>L-threonyl-[protein] + ATP = O-phospho-L-threonyl-[protein] + ADP + H(+)</text>
        <dbReference type="Rhea" id="RHEA:46608"/>
        <dbReference type="Rhea" id="RHEA-COMP:11060"/>
        <dbReference type="Rhea" id="RHEA-COMP:11605"/>
        <dbReference type="ChEBI" id="CHEBI:15378"/>
        <dbReference type="ChEBI" id="CHEBI:30013"/>
        <dbReference type="ChEBI" id="CHEBI:30616"/>
        <dbReference type="ChEBI" id="CHEBI:61977"/>
        <dbReference type="ChEBI" id="CHEBI:456216"/>
        <dbReference type="EC" id="2.7.11.1"/>
    </reaction>
</comment>
<organism evidence="10 11">
    <name type="scientific">Rhododendron williamsianum</name>
    <dbReference type="NCBI Taxonomy" id="262921"/>
    <lineage>
        <taxon>Eukaryota</taxon>
        <taxon>Viridiplantae</taxon>
        <taxon>Streptophyta</taxon>
        <taxon>Embryophyta</taxon>
        <taxon>Tracheophyta</taxon>
        <taxon>Spermatophyta</taxon>
        <taxon>Magnoliopsida</taxon>
        <taxon>eudicotyledons</taxon>
        <taxon>Gunneridae</taxon>
        <taxon>Pentapetalae</taxon>
        <taxon>asterids</taxon>
        <taxon>Ericales</taxon>
        <taxon>Ericaceae</taxon>
        <taxon>Ericoideae</taxon>
        <taxon>Rhodoreae</taxon>
        <taxon>Rhododendron</taxon>
    </lineage>
</organism>
<dbReference type="Pfam" id="PF14380">
    <property type="entry name" value="WAK_assoc"/>
    <property type="match status" value="1"/>
</dbReference>
<sequence length="237" mass="25805">MPVKYPFGIDDGCGAPQFSRMFNCTTDLFFQTPSGTYKVQSIDYDKKTMVIYDPSMSTCSILQPHHDFVMSDVQYAIIPPSPDTVFALLNCSIDSPVLNHYKSLCFNFSGHSCDELYGSCTAFRLFHLLHYTSVYGVDGLKGVGPLDWLYGIKLSYSVPDTGCDLCAKSGGTCGYDVETQGMVCICSNTLNSTRVCAAGSVAGFTGESHALSPLIQTFVLLLVVVYCLIPNGYVVCL</sequence>
<dbReference type="GO" id="GO:0030247">
    <property type="term" value="F:polysaccharide binding"/>
    <property type="evidence" value="ECO:0007669"/>
    <property type="project" value="InterPro"/>
</dbReference>
<name>A0A6A4L5Z1_9ERIC</name>
<dbReference type="Proteomes" id="UP000428333">
    <property type="component" value="Linkage Group LG07"/>
</dbReference>
<dbReference type="InterPro" id="IPR025287">
    <property type="entry name" value="WAK_GUB"/>
</dbReference>
<dbReference type="EMBL" id="QEFC01001870">
    <property type="protein sequence ID" value="KAE9455023.1"/>
    <property type="molecule type" value="Genomic_DNA"/>
</dbReference>
<accession>A0A6A4L5Z1</accession>
<keyword evidence="7" id="KW-0472">Membrane</keyword>
<evidence type="ECO:0000256" key="7">
    <source>
        <dbReference type="SAM" id="Phobius"/>
    </source>
</evidence>
<feature type="domain" description="Wall-associated receptor kinase galacturonan-binding" evidence="8">
    <location>
        <begin position="2"/>
        <end position="53"/>
    </location>
</feature>
<comment type="caution">
    <text evidence="10">The sequence shown here is derived from an EMBL/GenBank/DDBJ whole genome shotgun (WGS) entry which is preliminary data.</text>
</comment>
<gene>
    <name evidence="10" type="ORF">C3L33_13047</name>
</gene>
<dbReference type="PANTHER" id="PTHR33355">
    <property type="entry name" value="WALL-ASSOCIATED RECEPTOR KINASE CARBOXY-TERMINAL PROTEIN-RELATED"/>
    <property type="match status" value="1"/>
</dbReference>
<dbReference type="Pfam" id="PF13947">
    <property type="entry name" value="GUB_WAK_bind"/>
    <property type="match status" value="1"/>
</dbReference>
<evidence type="ECO:0000259" key="8">
    <source>
        <dbReference type="Pfam" id="PF13947"/>
    </source>
</evidence>
<feature type="transmembrane region" description="Helical" evidence="7">
    <location>
        <begin position="214"/>
        <end position="236"/>
    </location>
</feature>
<feature type="non-terminal residue" evidence="10">
    <location>
        <position position="1"/>
    </location>
</feature>
<comment type="subcellular location">
    <subcellularLocation>
        <location evidence="1">Membrane</location>
        <topology evidence="1">Single-pass membrane protein</topology>
    </subcellularLocation>
</comment>
<reference evidence="10 11" key="1">
    <citation type="journal article" date="2019" name="Genome Biol. Evol.">
        <title>The Rhododendron genome and chromosomal organization provide insight into shared whole-genome duplications across the heath family (Ericaceae).</title>
        <authorList>
            <person name="Soza V.L."/>
            <person name="Lindsley D."/>
            <person name="Waalkes A."/>
            <person name="Ramage E."/>
            <person name="Patwardhan R.P."/>
            <person name="Burton J.N."/>
            <person name="Adey A."/>
            <person name="Kumar A."/>
            <person name="Qiu R."/>
            <person name="Shendure J."/>
            <person name="Hall B."/>
        </authorList>
    </citation>
    <scope>NUCLEOTIDE SEQUENCE [LARGE SCALE GENOMIC DNA]</scope>
    <source>
        <strain evidence="10">RSF 1966-606</strain>
    </source>
</reference>
<protein>
    <recommendedName>
        <fullName evidence="2">non-specific serine/threonine protein kinase</fullName>
        <ecNumber evidence="2">2.7.11.1</ecNumber>
    </recommendedName>
</protein>
<dbReference type="GO" id="GO:0016020">
    <property type="term" value="C:membrane"/>
    <property type="evidence" value="ECO:0007669"/>
    <property type="project" value="UniProtKB-SubCell"/>
</dbReference>
<evidence type="ECO:0000256" key="1">
    <source>
        <dbReference type="ARBA" id="ARBA00004167"/>
    </source>
</evidence>
<keyword evidence="11" id="KW-1185">Reference proteome</keyword>
<evidence type="ECO:0000259" key="9">
    <source>
        <dbReference type="Pfam" id="PF14380"/>
    </source>
</evidence>
<dbReference type="AlphaFoldDB" id="A0A6A4L5Z1"/>
<keyword evidence="7" id="KW-0812">Transmembrane</keyword>
<keyword evidence="4" id="KW-0325">Glycoprotein</keyword>
<evidence type="ECO:0000313" key="11">
    <source>
        <dbReference type="Proteomes" id="UP000428333"/>
    </source>
</evidence>
<dbReference type="GO" id="GO:0004674">
    <property type="term" value="F:protein serine/threonine kinase activity"/>
    <property type="evidence" value="ECO:0007669"/>
    <property type="project" value="UniProtKB-EC"/>
</dbReference>
<keyword evidence="7" id="KW-1133">Transmembrane helix</keyword>
<dbReference type="EC" id="2.7.11.1" evidence="2"/>
<evidence type="ECO:0000256" key="2">
    <source>
        <dbReference type="ARBA" id="ARBA00012513"/>
    </source>
</evidence>
<dbReference type="InterPro" id="IPR032872">
    <property type="entry name" value="WAK_assoc_C"/>
</dbReference>
<proteinExistence type="predicted"/>
<feature type="domain" description="Wall-associated receptor kinase C-terminal" evidence="9">
    <location>
        <begin position="151"/>
        <end position="188"/>
    </location>
</feature>
<dbReference type="PANTHER" id="PTHR33355:SF12">
    <property type="entry name" value="WALL-ASSOCIATED RECEPTOR KINASE CARBOXY-TERMINAL PROTEIN"/>
    <property type="match status" value="1"/>
</dbReference>
<evidence type="ECO:0000256" key="5">
    <source>
        <dbReference type="ARBA" id="ARBA00047899"/>
    </source>
</evidence>
<dbReference type="OrthoDB" id="1859206at2759"/>
<evidence type="ECO:0000256" key="3">
    <source>
        <dbReference type="ARBA" id="ARBA00022729"/>
    </source>
</evidence>
<evidence type="ECO:0000313" key="10">
    <source>
        <dbReference type="EMBL" id="KAE9455023.1"/>
    </source>
</evidence>
<keyword evidence="3" id="KW-0732">Signal</keyword>
<evidence type="ECO:0000256" key="4">
    <source>
        <dbReference type="ARBA" id="ARBA00023180"/>
    </source>
</evidence>